<sequence length="74" mass="8752">MKTKRIITLFLISFITINLLMYLDYETVSLIEIYRNSESTMEVAFGTLILFIVLLVIYYIAYLIRKKILHGKTK</sequence>
<dbReference type="Proteomes" id="UP000255224">
    <property type="component" value="Unassembled WGS sequence"/>
</dbReference>
<evidence type="ECO:0000313" key="4">
    <source>
        <dbReference type="Proteomes" id="UP000255224"/>
    </source>
</evidence>
<evidence type="ECO:0000313" key="3">
    <source>
        <dbReference type="EMBL" id="STD00910.1"/>
    </source>
</evidence>
<evidence type="ECO:0000256" key="1">
    <source>
        <dbReference type="SAM" id="Phobius"/>
    </source>
</evidence>
<accession>A0A376E2X6</accession>
<reference evidence="5" key="2">
    <citation type="submission" date="2018-11" db="EMBL/GenBank/DDBJ databases">
        <title>Proposal to divide the Flavobacteriaceae and reorganize its genera based on Amino Acid Identity values calculated from whole genome sequences.</title>
        <authorList>
            <person name="Nicholson A.C."/>
            <person name="Gulvik C.A."/>
            <person name="Whitney A.M."/>
            <person name="Humrighouse B.W."/>
            <person name="Bell M."/>
            <person name="Holmes B."/>
            <person name="Steigerwalt A.G."/>
            <person name="Villarma A."/>
            <person name="Sheth M."/>
            <person name="Batra D."/>
            <person name="Pryor J."/>
            <person name="Bernardet J.-F."/>
            <person name="Hugo C."/>
            <person name="Kampfer P."/>
            <person name="Newman J."/>
            <person name="McQuiston J.R."/>
        </authorList>
    </citation>
    <scope>NUCLEOTIDE SEQUENCE [LARGE SCALE GENOMIC DNA]</scope>
    <source>
        <strain evidence="5">G0188</strain>
    </source>
</reference>
<accession>A0A1M7JMD2</accession>
<dbReference type="RefSeq" id="WP_073334893.1">
    <property type="nucleotide sequence ID" value="NZ_CP033920.1"/>
</dbReference>
<feature type="transmembrane region" description="Helical" evidence="1">
    <location>
        <begin position="7"/>
        <end position="23"/>
    </location>
</feature>
<organism evidence="3 4">
    <name type="scientific">Chryseobacterium carnipullorum</name>
    <dbReference type="NCBI Taxonomy" id="1124835"/>
    <lineage>
        <taxon>Bacteria</taxon>
        <taxon>Pseudomonadati</taxon>
        <taxon>Bacteroidota</taxon>
        <taxon>Flavobacteriia</taxon>
        <taxon>Flavobacteriales</taxon>
        <taxon>Weeksellaceae</taxon>
        <taxon>Chryseobacterium group</taxon>
        <taxon>Chryseobacterium</taxon>
    </lineage>
</organism>
<name>A0A1M7JMD2_CHRCU</name>
<reference evidence="3 4" key="1">
    <citation type="submission" date="2018-06" db="EMBL/GenBank/DDBJ databases">
        <authorList>
            <consortium name="Pathogen Informatics"/>
            <person name="Doyle S."/>
        </authorList>
    </citation>
    <scope>NUCLEOTIDE SEQUENCE [LARGE SCALE GENOMIC DNA]</scope>
    <source>
        <strain evidence="3 4">NCTC13533</strain>
    </source>
</reference>
<keyword evidence="1" id="KW-1133">Transmembrane helix</keyword>
<keyword evidence="1" id="KW-0472">Membrane</keyword>
<keyword evidence="5" id="KW-1185">Reference proteome</keyword>
<proteinExistence type="predicted"/>
<gene>
    <name evidence="2" type="ORF">EG346_21650</name>
    <name evidence="3" type="ORF">NCTC13533_03020</name>
</gene>
<evidence type="ECO:0000313" key="2">
    <source>
        <dbReference type="EMBL" id="AZA50620.1"/>
    </source>
</evidence>
<feature type="transmembrane region" description="Helical" evidence="1">
    <location>
        <begin position="43"/>
        <end position="64"/>
    </location>
</feature>
<reference evidence="2" key="3">
    <citation type="submission" date="2018-11" db="EMBL/GenBank/DDBJ databases">
        <title>Proposal to divide the Flavobacteriaceae and reorganize its genera based on Amino Acid Identity values calculated from whole genome sequences.</title>
        <authorList>
            <person name="Nicholson A.C."/>
            <person name="Gulvik C.A."/>
            <person name="Whitney A.M."/>
            <person name="Humrighouse B.W."/>
            <person name="Bell M."/>
            <person name="Holmes B."/>
            <person name="Steigerwalt A."/>
            <person name="Villarma A."/>
            <person name="Sheth M."/>
            <person name="Batra D."/>
            <person name="Pryor J."/>
            <person name="Bernardet J.-F."/>
            <person name="Hugo C."/>
            <person name="Kampfer P."/>
            <person name="Newman J."/>
            <person name="Mcquiston J.R."/>
        </authorList>
    </citation>
    <scope>NUCLEOTIDE SEQUENCE [LARGE SCALE GENOMIC DNA]</scope>
    <source>
        <strain evidence="2">G0188</strain>
    </source>
</reference>
<dbReference type="AlphaFoldDB" id="A0A1M7JMD2"/>
<dbReference type="KEGG" id="ccau:EG346_21650"/>
<dbReference type="Proteomes" id="UP000273270">
    <property type="component" value="Chromosome"/>
</dbReference>
<dbReference type="EMBL" id="CP033920">
    <property type="protein sequence ID" value="AZA50620.1"/>
    <property type="molecule type" value="Genomic_DNA"/>
</dbReference>
<dbReference type="EMBL" id="UFVQ01000003">
    <property type="protein sequence ID" value="STD00910.1"/>
    <property type="molecule type" value="Genomic_DNA"/>
</dbReference>
<protein>
    <submittedName>
        <fullName evidence="3">Uncharacterized protein</fullName>
    </submittedName>
</protein>
<keyword evidence="1" id="KW-0812">Transmembrane</keyword>
<evidence type="ECO:0000313" key="5">
    <source>
        <dbReference type="Proteomes" id="UP000273270"/>
    </source>
</evidence>